<feature type="region of interest" description="Disordered" evidence="2">
    <location>
        <begin position="240"/>
        <end position="260"/>
    </location>
</feature>
<dbReference type="OrthoDB" id="26525at2759"/>
<feature type="domain" description="EF-hand" evidence="3">
    <location>
        <begin position="1"/>
        <end position="30"/>
    </location>
</feature>
<dbReference type="SMART" id="SM00054">
    <property type="entry name" value="EFh"/>
    <property type="match status" value="2"/>
</dbReference>
<dbReference type="GO" id="GO:0005509">
    <property type="term" value="F:calcium ion binding"/>
    <property type="evidence" value="ECO:0007669"/>
    <property type="project" value="InterPro"/>
</dbReference>
<organism evidence="4 5">
    <name type="scientific">Chrysochromulina tobinii</name>
    <dbReference type="NCBI Taxonomy" id="1460289"/>
    <lineage>
        <taxon>Eukaryota</taxon>
        <taxon>Haptista</taxon>
        <taxon>Haptophyta</taxon>
        <taxon>Prymnesiophyceae</taxon>
        <taxon>Prymnesiales</taxon>
        <taxon>Chrysochromulinaceae</taxon>
        <taxon>Chrysochromulina</taxon>
    </lineage>
</organism>
<sequence>MDLFRKLDANGDGKVSAQEFQAVLGLIAPRTTAEQPVPAAPAAPAAPDDGAQQGTVAALGGDEGVASEGGEGAPAAFGAADVEALFHLLDRDSSGTIDYRELHTMLRQGLRVSLDAKLRVGAAGEIALEAKNQPDLSVQIDRLTFIQATRPQPIPPTEHKAWFNHTITWSASRDVMSAERGGAHGAGTGLFADVSLDDLGVVPLRRDAREAQRTKLLNMTAVNTPGPALIAASAAMLSGRDGAGGAEASPGSSRRGTRRVVATRSREIGRFQNRVKVPSDYVPLAGSEPIL</sequence>
<dbReference type="SUPFAM" id="SSF47473">
    <property type="entry name" value="EF-hand"/>
    <property type="match status" value="1"/>
</dbReference>
<dbReference type="PROSITE" id="PS50222">
    <property type="entry name" value="EF_HAND_2"/>
    <property type="match status" value="2"/>
</dbReference>
<dbReference type="InterPro" id="IPR011992">
    <property type="entry name" value="EF-hand-dom_pair"/>
</dbReference>
<reference evidence="5" key="1">
    <citation type="journal article" date="2015" name="PLoS Genet.">
        <title>Genome Sequence and Transcriptome Analyses of Chrysochromulina tobin: Metabolic Tools for Enhanced Algal Fitness in the Prominent Order Prymnesiales (Haptophyceae).</title>
        <authorList>
            <person name="Hovde B.T."/>
            <person name="Deodato C.R."/>
            <person name="Hunsperger H.M."/>
            <person name="Ryken S.A."/>
            <person name="Yost W."/>
            <person name="Jha R.K."/>
            <person name="Patterson J."/>
            <person name="Monnat R.J. Jr."/>
            <person name="Barlow S.B."/>
            <person name="Starkenburg S.R."/>
            <person name="Cattolico R.A."/>
        </authorList>
    </citation>
    <scope>NUCLEOTIDE SEQUENCE</scope>
    <source>
        <strain evidence="5">CCMP291</strain>
    </source>
</reference>
<proteinExistence type="predicted"/>
<dbReference type="InterPro" id="IPR018247">
    <property type="entry name" value="EF_Hand_1_Ca_BS"/>
</dbReference>
<dbReference type="Proteomes" id="UP000037460">
    <property type="component" value="Unassembled WGS sequence"/>
</dbReference>
<evidence type="ECO:0000256" key="2">
    <source>
        <dbReference type="SAM" id="MobiDB-lite"/>
    </source>
</evidence>
<evidence type="ECO:0000256" key="1">
    <source>
        <dbReference type="ARBA" id="ARBA00022837"/>
    </source>
</evidence>
<dbReference type="PROSITE" id="PS00018">
    <property type="entry name" value="EF_HAND_1"/>
    <property type="match status" value="2"/>
</dbReference>
<keyword evidence="1" id="KW-0106">Calcium</keyword>
<comment type="caution">
    <text evidence="4">The sequence shown here is derived from an EMBL/GenBank/DDBJ whole genome shotgun (WGS) entry which is preliminary data.</text>
</comment>
<dbReference type="Pfam" id="PF13202">
    <property type="entry name" value="EF-hand_5"/>
    <property type="match status" value="2"/>
</dbReference>
<protein>
    <recommendedName>
        <fullName evidence="3">EF-hand domain-containing protein</fullName>
    </recommendedName>
</protein>
<evidence type="ECO:0000313" key="4">
    <source>
        <dbReference type="EMBL" id="KOO52884.1"/>
    </source>
</evidence>
<dbReference type="EMBL" id="JWZX01000468">
    <property type="protein sequence ID" value="KOO52884.1"/>
    <property type="molecule type" value="Genomic_DNA"/>
</dbReference>
<accession>A0A0M0LPB7</accession>
<feature type="region of interest" description="Disordered" evidence="2">
    <location>
        <begin position="35"/>
        <end position="56"/>
    </location>
</feature>
<evidence type="ECO:0000259" key="3">
    <source>
        <dbReference type="PROSITE" id="PS50222"/>
    </source>
</evidence>
<evidence type="ECO:0000313" key="5">
    <source>
        <dbReference type="Proteomes" id="UP000037460"/>
    </source>
</evidence>
<dbReference type="CDD" id="cd00051">
    <property type="entry name" value="EFh"/>
    <property type="match status" value="1"/>
</dbReference>
<dbReference type="AlphaFoldDB" id="A0A0M0LPB7"/>
<name>A0A0M0LPB7_9EUKA</name>
<feature type="domain" description="EF-hand" evidence="3">
    <location>
        <begin position="77"/>
        <end position="112"/>
    </location>
</feature>
<dbReference type="Gene3D" id="1.10.238.10">
    <property type="entry name" value="EF-hand"/>
    <property type="match status" value="1"/>
</dbReference>
<keyword evidence="5" id="KW-1185">Reference proteome</keyword>
<dbReference type="InterPro" id="IPR002048">
    <property type="entry name" value="EF_hand_dom"/>
</dbReference>
<gene>
    <name evidence="4" type="ORF">Ctob_007718</name>
</gene>